<evidence type="ECO:0000256" key="1">
    <source>
        <dbReference type="SAM" id="MobiDB-lite"/>
    </source>
</evidence>
<feature type="region of interest" description="Disordered" evidence="1">
    <location>
        <begin position="155"/>
        <end position="218"/>
    </location>
</feature>
<protein>
    <recommendedName>
        <fullName evidence="6">Retrovirus-related Pol polyprotein from transposon TNT 1-94</fullName>
    </recommendedName>
</protein>
<keyword evidence="5" id="KW-1185">Reference proteome</keyword>
<evidence type="ECO:0008006" key="6">
    <source>
        <dbReference type="Google" id="ProtNLM"/>
    </source>
</evidence>
<feature type="compositionally biased region" description="Low complexity" evidence="1">
    <location>
        <begin position="232"/>
        <end position="242"/>
    </location>
</feature>
<dbReference type="GO" id="GO:0003676">
    <property type="term" value="F:nucleic acid binding"/>
    <property type="evidence" value="ECO:0007669"/>
    <property type="project" value="InterPro"/>
</dbReference>
<accession>A0AAV2FVH7</accession>
<dbReference type="InterPro" id="IPR036397">
    <property type="entry name" value="RNaseH_sf"/>
</dbReference>
<feature type="domain" description="Reverse transcriptase Ty1/copia-type" evidence="2">
    <location>
        <begin position="307"/>
        <end position="550"/>
    </location>
</feature>
<dbReference type="AlphaFoldDB" id="A0AAV2FVH7"/>
<evidence type="ECO:0000313" key="5">
    <source>
        <dbReference type="Proteomes" id="UP001497516"/>
    </source>
</evidence>
<dbReference type="Proteomes" id="UP001497516">
    <property type="component" value="Chromosome 7"/>
</dbReference>
<dbReference type="PANTHER" id="PTHR11439:SF470">
    <property type="entry name" value="CYSTEINE-RICH RLK (RECEPTOR-LIKE PROTEIN KINASE) 8"/>
    <property type="match status" value="1"/>
</dbReference>
<dbReference type="InterPro" id="IPR057670">
    <property type="entry name" value="SH3_retrovirus"/>
</dbReference>
<dbReference type="CDD" id="cd09272">
    <property type="entry name" value="RNase_HI_RT_Ty1"/>
    <property type="match status" value="1"/>
</dbReference>
<feature type="region of interest" description="Disordered" evidence="1">
    <location>
        <begin position="230"/>
        <end position="250"/>
    </location>
</feature>
<dbReference type="PANTHER" id="PTHR11439">
    <property type="entry name" value="GAG-POL-RELATED RETROTRANSPOSON"/>
    <property type="match status" value="1"/>
</dbReference>
<dbReference type="InterPro" id="IPR013103">
    <property type="entry name" value="RVT_2"/>
</dbReference>
<evidence type="ECO:0000313" key="4">
    <source>
        <dbReference type="EMBL" id="CAL1402351.1"/>
    </source>
</evidence>
<dbReference type="Pfam" id="PF07727">
    <property type="entry name" value="RVT_2"/>
    <property type="match status" value="1"/>
</dbReference>
<name>A0AAV2FVH7_9ROSI</name>
<dbReference type="Pfam" id="PF25597">
    <property type="entry name" value="SH3_retrovirus"/>
    <property type="match status" value="1"/>
</dbReference>
<dbReference type="Gene3D" id="3.30.420.10">
    <property type="entry name" value="Ribonuclease H-like superfamily/Ribonuclease H"/>
    <property type="match status" value="1"/>
</dbReference>
<evidence type="ECO:0000259" key="2">
    <source>
        <dbReference type="Pfam" id="PF07727"/>
    </source>
</evidence>
<sequence length="881" mass="98830">MSCVETPHQNTKVERKHQHILAIARALKFQSNLPMGFWGECVKHAVFLINRIPTTVLGDISPYEKLHTKQPDLSNLKVFGSLCYASTLSNHRTKFQNRARKGVFIGYPSGIKGYKIYDLTSHDVFISRDVIFYEDQFPFHQLQYQITPSDLPLYSTVPTLDPSDPPYSPNSPLPPVIPSTNSDPNPSPPPPPPPPAAPPSPPNQPDPNLPIALRKPPRQTKQPARFYPYLCSLPQQPSSSSHSSKHQTPGNATSLAALIDYSSLSHQHQRFALSISSYKEPDSYEEAILNPEWDNSVQHELKALIQNETWDVVSLPPKKKAIGNKWLFKLKFLSDGSLERHKSKLVAKGFSQQEGVDYQDTFAPVIKMTTVRLFLAIAAAKNWIVHQLDVNNAFLHGDLREEVYMKLPKGLIPPPNIPNPVCRLKKSLYCLKQAPRQWLSKLADCLHSQGYESSKVDHSLFFKATPSAYTCILVYVDDLLIGGSDLTEIEGIKLHLHQTFGIKDLGNAKYFLGLEVSRTSSGIHLSQRKYTLEIIEDAGAVSSRTATTPMDYKTHLSSSSDQPLTDAESYRRLVGKLIYLTTTRPDISFSAQQLSQFMASPTETHFRALLRVLRYLKSSPTTGLFFPSSTTLHLQGYSDSDWAACPDTRRSITGYCIYLGESLISWKSKKQHTVSRSSCEAEYRALAYTACEVQWLLFLLQDFKIPHSQPATIFCDNQSALYIADNPTFHERTKHIEIDCHLVREKLQAKVIKLLHVSSAHQLADIFTKPLPPSTFSFILSKLGVQLLCPPACGGGGGGNSRIAKFNSSTQLSDHSKGNGSVYLVRRRPRLHQTNSNPVDRWAKRHRSIPLISEHFSPFLLSSSLLFTLLQGQQLRLYLGL</sequence>
<dbReference type="InterPro" id="IPR012337">
    <property type="entry name" value="RNaseH-like_sf"/>
</dbReference>
<dbReference type="SUPFAM" id="SSF53098">
    <property type="entry name" value="Ribonuclease H-like"/>
    <property type="match status" value="1"/>
</dbReference>
<dbReference type="EMBL" id="OZ034820">
    <property type="protein sequence ID" value="CAL1402351.1"/>
    <property type="molecule type" value="Genomic_DNA"/>
</dbReference>
<dbReference type="InterPro" id="IPR043502">
    <property type="entry name" value="DNA/RNA_pol_sf"/>
</dbReference>
<organism evidence="4 5">
    <name type="scientific">Linum trigynum</name>
    <dbReference type="NCBI Taxonomy" id="586398"/>
    <lineage>
        <taxon>Eukaryota</taxon>
        <taxon>Viridiplantae</taxon>
        <taxon>Streptophyta</taxon>
        <taxon>Embryophyta</taxon>
        <taxon>Tracheophyta</taxon>
        <taxon>Spermatophyta</taxon>
        <taxon>Magnoliopsida</taxon>
        <taxon>eudicotyledons</taxon>
        <taxon>Gunneridae</taxon>
        <taxon>Pentapetalae</taxon>
        <taxon>rosids</taxon>
        <taxon>fabids</taxon>
        <taxon>Malpighiales</taxon>
        <taxon>Linaceae</taxon>
        <taxon>Linum</taxon>
    </lineage>
</organism>
<evidence type="ECO:0000259" key="3">
    <source>
        <dbReference type="Pfam" id="PF25597"/>
    </source>
</evidence>
<feature type="compositionally biased region" description="Pro residues" evidence="1">
    <location>
        <begin position="163"/>
        <end position="177"/>
    </location>
</feature>
<reference evidence="4 5" key="1">
    <citation type="submission" date="2024-04" db="EMBL/GenBank/DDBJ databases">
        <authorList>
            <person name="Fracassetti M."/>
        </authorList>
    </citation>
    <scope>NUCLEOTIDE SEQUENCE [LARGE SCALE GENOMIC DNA]</scope>
</reference>
<dbReference type="SUPFAM" id="SSF56672">
    <property type="entry name" value="DNA/RNA polymerases"/>
    <property type="match status" value="1"/>
</dbReference>
<gene>
    <name evidence="4" type="ORF">LTRI10_LOCUS42358</name>
</gene>
<feature type="compositionally biased region" description="Pro residues" evidence="1">
    <location>
        <begin position="185"/>
        <end position="208"/>
    </location>
</feature>
<feature type="domain" description="Retroviral polymerase SH3-like" evidence="3">
    <location>
        <begin position="81"/>
        <end position="141"/>
    </location>
</feature>
<proteinExistence type="predicted"/>